<dbReference type="InterPro" id="IPR036812">
    <property type="entry name" value="NAD(P)_OxRdtase_dom_sf"/>
</dbReference>
<protein>
    <submittedName>
        <fullName evidence="2">Aldo/keto reductase</fullName>
    </submittedName>
</protein>
<gene>
    <name evidence="2" type="ORF">MO867_20715</name>
</gene>
<evidence type="ECO:0000313" key="2">
    <source>
        <dbReference type="EMBL" id="MCO1336754.1"/>
    </source>
</evidence>
<dbReference type="RefSeq" id="WP_252472647.1">
    <property type="nucleotide sequence ID" value="NZ_JALBWM010000187.1"/>
</dbReference>
<keyword evidence="3" id="KW-1185">Reference proteome</keyword>
<name>A0A9X2EQT0_9GAMM</name>
<dbReference type="InterPro" id="IPR023210">
    <property type="entry name" value="NADP_OxRdtase_dom"/>
</dbReference>
<accession>A0A9X2EQT0</accession>
<organism evidence="2 3">
    <name type="scientific">Microbulbifer okhotskensis</name>
    <dbReference type="NCBI Taxonomy" id="2926617"/>
    <lineage>
        <taxon>Bacteria</taxon>
        <taxon>Pseudomonadati</taxon>
        <taxon>Pseudomonadota</taxon>
        <taxon>Gammaproteobacteria</taxon>
        <taxon>Cellvibrionales</taxon>
        <taxon>Microbulbiferaceae</taxon>
        <taxon>Microbulbifer</taxon>
    </lineage>
</organism>
<evidence type="ECO:0000313" key="3">
    <source>
        <dbReference type="Proteomes" id="UP001139028"/>
    </source>
</evidence>
<proteinExistence type="predicted"/>
<dbReference type="Gene3D" id="3.20.20.100">
    <property type="entry name" value="NADP-dependent oxidoreductase domain"/>
    <property type="match status" value="1"/>
</dbReference>
<dbReference type="EMBL" id="JALBWM010000187">
    <property type="protein sequence ID" value="MCO1336754.1"/>
    <property type="molecule type" value="Genomic_DNA"/>
</dbReference>
<dbReference type="AlphaFoldDB" id="A0A9X2EQT0"/>
<reference evidence="2" key="1">
    <citation type="journal article" date="2022" name="Arch. Microbiol.">
        <title>Microbulbifer okhotskensis sp. nov., isolated from a deep bottom sediment of the Okhotsk Sea.</title>
        <authorList>
            <person name="Romanenko L."/>
            <person name="Kurilenko V."/>
            <person name="Otstavnykh N."/>
            <person name="Velansky P."/>
            <person name="Isaeva M."/>
            <person name="Mikhailov V."/>
        </authorList>
    </citation>
    <scope>NUCLEOTIDE SEQUENCE</scope>
    <source>
        <strain evidence="2">OS29</strain>
    </source>
</reference>
<dbReference type="SUPFAM" id="SSF51430">
    <property type="entry name" value="NAD(P)-linked oxidoreductase"/>
    <property type="match status" value="1"/>
</dbReference>
<comment type="caution">
    <text evidence="2">The sequence shown here is derived from an EMBL/GenBank/DDBJ whole genome shotgun (WGS) entry which is preliminary data.</text>
</comment>
<evidence type="ECO:0000259" key="1">
    <source>
        <dbReference type="Pfam" id="PF00248"/>
    </source>
</evidence>
<feature type="domain" description="NADP-dependent oxidoreductase" evidence="1">
    <location>
        <begin position="3"/>
        <end position="65"/>
    </location>
</feature>
<dbReference type="Proteomes" id="UP001139028">
    <property type="component" value="Unassembled WGS sequence"/>
</dbReference>
<sequence length="80" mass="8650">MQKVSKIKAISDKYGISNKVIGLQFVLANPAVAAVIPGASKPSRIKEDVEALETNIPEAVWQELRQEHLVDDSAPLPTGK</sequence>
<dbReference type="Pfam" id="PF00248">
    <property type="entry name" value="Aldo_ket_red"/>
    <property type="match status" value="1"/>
</dbReference>